<evidence type="ECO:0000313" key="1">
    <source>
        <dbReference type="EMBL" id="MBB4025701.1"/>
    </source>
</evidence>
<dbReference type="AlphaFoldDB" id="A0A7W6MYA0"/>
<name>A0A7W6MYA0_9BACT</name>
<dbReference type="RefSeq" id="WP_167513951.1">
    <property type="nucleotide sequence ID" value="NZ_AP028155.1"/>
</dbReference>
<protein>
    <submittedName>
        <fullName evidence="1">Uncharacterized protein</fullName>
    </submittedName>
</protein>
<accession>A0A7W6MYA0</accession>
<proteinExistence type="predicted"/>
<keyword evidence="2" id="KW-1185">Reference proteome</keyword>
<comment type="caution">
    <text evidence="1">The sequence shown here is derived from an EMBL/GenBank/DDBJ whole genome shotgun (WGS) entry which is preliminary data.</text>
</comment>
<gene>
    <name evidence="1" type="ORF">GGR14_001485</name>
</gene>
<organism evidence="1 2">
    <name type="scientific">Butyricimonas faecihominis</name>
    <dbReference type="NCBI Taxonomy" id="1472416"/>
    <lineage>
        <taxon>Bacteria</taxon>
        <taxon>Pseudomonadati</taxon>
        <taxon>Bacteroidota</taxon>
        <taxon>Bacteroidia</taxon>
        <taxon>Bacteroidales</taxon>
        <taxon>Odoribacteraceae</taxon>
        <taxon>Butyricimonas</taxon>
    </lineage>
</organism>
<dbReference type="Proteomes" id="UP000546007">
    <property type="component" value="Unassembled WGS sequence"/>
</dbReference>
<evidence type="ECO:0000313" key="2">
    <source>
        <dbReference type="Proteomes" id="UP000546007"/>
    </source>
</evidence>
<dbReference type="EMBL" id="JACIES010000003">
    <property type="protein sequence ID" value="MBB4025701.1"/>
    <property type="molecule type" value="Genomic_DNA"/>
</dbReference>
<reference evidence="1 2" key="1">
    <citation type="submission" date="2020-08" db="EMBL/GenBank/DDBJ databases">
        <title>Genomic Encyclopedia of Type Strains, Phase IV (KMG-IV): sequencing the most valuable type-strain genomes for metagenomic binning, comparative biology and taxonomic classification.</title>
        <authorList>
            <person name="Goeker M."/>
        </authorList>
    </citation>
    <scope>NUCLEOTIDE SEQUENCE [LARGE SCALE GENOMIC DNA]</scope>
    <source>
        <strain evidence="1 2">DSM 105721</strain>
    </source>
</reference>
<sequence length="48" mass="5261">MKSFPKMGGISAPPLFIEEVDAKRTEEFVAVGTLYLQELPPPFGVLPL</sequence>
<dbReference type="GeneID" id="93100218"/>